<dbReference type="CDD" id="cd07821">
    <property type="entry name" value="PYR_PYL_RCAR_like"/>
    <property type="match status" value="1"/>
</dbReference>
<evidence type="ECO:0000313" key="1">
    <source>
        <dbReference type="EMBL" id="MBE1489900.1"/>
    </source>
</evidence>
<evidence type="ECO:0000313" key="2">
    <source>
        <dbReference type="Proteomes" id="UP000649753"/>
    </source>
</evidence>
<organism evidence="1 2">
    <name type="scientific">Plantactinospora soyae</name>
    <dbReference type="NCBI Taxonomy" id="1544732"/>
    <lineage>
        <taxon>Bacteria</taxon>
        <taxon>Bacillati</taxon>
        <taxon>Actinomycetota</taxon>
        <taxon>Actinomycetes</taxon>
        <taxon>Micromonosporales</taxon>
        <taxon>Micromonosporaceae</taxon>
        <taxon>Plantactinospora</taxon>
    </lineage>
</organism>
<dbReference type="Proteomes" id="UP000649753">
    <property type="component" value="Unassembled WGS sequence"/>
</dbReference>
<dbReference type="InterPro" id="IPR019587">
    <property type="entry name" value="Polyketide_cyclase/dehydratase"/>
</dbReference>
<dbReference type="EMBL" id="JADBEB010000001">
    <property type="protein sequence ID" value="MBE1489900.1"/>
    <property type="molecule type" value="Genomic_DNA"/>
</dbReference>
<comment type="caution">
    <text evidence="1">The sequence shown here is derived from an EMBL/GenBank/DDBJ whole genome shotgun (WGS) entry which is preliminary data.</text>
</comment>
<keyword evidence="2" id="KW-1185">Reference proteome</keyword>
<reference evidence="1" key="1">
    <citation type="submission" date="2020-10" db="EMBL/GenBank/DDBJ databases">
        <title>Sequencing the genomes of 1000 actinobacteria strains.</title>
        <authorList>
            <person name="Klenk H.-P."/>
        </authorList>
    </citation>
    <scope>NUCLEOTIDE SEQUENCE</scope>
    <source>
        <strain evidence="1">DSM 46832</strain>
    </source>
</reference>
<dbReference type="AlphaFoldDB" id="A0A927QZ27"/>
<dbReference type="Pfam" id="PF10604">
    <property type="entry name" value="Polyketide_cyc2"/>
    <property type="match status" value="1"/>
</dbReference>
<dbReference type="SUPFAM" id="SSF55961">
    <property type="entry name" value="Bet v1-like"/>
    <property type="match status" value="1"/>
</dbReference>
<dbReference type="InterPro" id="IPR023393">
    <property type="entry name" value="START-like_dom_sf"/>
</dbReference>
<proteinExistence type="predicted"/>
<evidence type="ECO:0008006" key="3">
    <source>
        <dbReference type="Google" id="ProtNLM"/>
    </source>
</evidence>
<sequence length="149" mass="16479">MGRQQIDVRVRSAASPAAVHALLRDGAGWPTWSPIDSFELERPGPDEPEGVGAIRIFRTGRTTSRERVVERVPDRRFSYELLSGLPIRDYRADVDLTPDDGGTLIRWRSSFSATVPGTGWIYRRALGRFIRQTAEGLASHAAARAAHPA</sequence>
<protein>
    <recommendedName>
        <fullName evidence="3">SRPBCC family protein</fullName>
    </recommendedName>
</protein>
<name>A0A927QZ27_9ACTN</name>
<gene>
    <name evidence="1" type="ORF">H4W31_005538</name>
</gene>
<dbReference type="RefSeq" id="WP_318783435.1">
    <property type="nucleotide sequence ID" value="NZ_JADBEB010000001.1"/>
</dbReference>
<dbReference type="Gene3D" id="3.30.530.20">
    <property type="match status" value="1"/>
</dbReference>
<accession>A0A927QZ27</accession>